<organism evidence="3 4">
    <name type="scientific">Tetranychus urticae</name>
    <name type="common">Two-spotted spider mite</name>
    <dbReference type="NCBI Taxonomy" id="32264"/>
    <lineage>
        <taxon>Eukaryota</taxon>
        <taxon>Metazoa</taxon>
        <taxon>Ecdysozoa</taxon>
        <taxon>Arthropoda</taxon>
        <taxon>Chelicerata</taxon>
        <taxon>Arachnida</taxon>
        <taxon>Acari</taxon>
        <taxon>Acariformes</taxon>
        <taxon>Trombidiformes</taxon>
        <taxon>Prostigmata</taxon>
        <taxon>Eleutherengona</taxon>
        <taxon>Raphignathae</taxon>
        <taxon>Tetranychoidea</taxon>
        <taxon>Tetranychidae</taxon>
        <taxon>Tetranychus</taxon>
    </lineage>
</organism>
<dbReference type="EMBL" id="CAEY01001014">
    <property type="status" value="NOT_ANNOTATED_CDS"/>
    <property type="molecule type" value="Genomic_DNA"/>
</dbReference>
<reference evidence="4" key="1">
    <citation type="submission" date="2011-08" db="EMBL/GenBank/DDBJ databases">
        <authorList>
            <person name="Rombauts S."/>
        </authorList>
    </citation>
    <scope>NUCLEOTIDE SEQUENCE</scope>
    <source>
        <strain evidence="4">London</strain>
    </source>
</reference>
<reference evidence="3" key="2">
    <citation type="submission" date="2015-06" db="UniProtKB">
        <authorList>
            <consortium name="EnsemblMetazoa"/>
        </authorList>
    </citation>
    <scope>IDENTIFICATION</scope>
</reference>
<proteinExistence type="predicted"/>
<feature type="chain" id="PRO_5004582063" evidence="2">
    <location>
        <begin position="21"/>
        <end position="137"/>
    </location>
</feature>
<name>T1L396_TETUR</name>
<evidence type="ECO:0000313" key="3">
    <source>
        <dbReference type="EnsemblMetazoa" id="tetur35g00710.1"/>
    </source>
</evidence>
<dbReference type="HOGENOM" id="CLU_1867717_0_0_1"/>
<keyword evidence="1" id="KW-1133">Transmembrane helix</keyword>
<dbReference type="EnsemblMetazoa" id="tetur35g00710.1">
    <property type="protein sequence ID" value="tetur35g00710.1"/>
    <property type="gene ID" value="tetur35g00710"/>
</dbReference>
<protein>
    <submittedName>
        <fullName evidence="3">Uncharacterized protein</fullName>
    </submittedName>
</protein>
<dbReference type="Proteomes" id="UP000015104">
    <property type="component" value="Unassembled WGS sequence"/>
</dbReference>
<feature type="transmembrane region" description="Helical" evidence="1">
    <location>
        <begin position="26"/>
        <end position="43"/>
    </location>
</feature>
<keyword evidence="2" id="KW-0732">Signal</keyword>
<dbReference type="AlphaFoldDB" id="T1L396"/>
<accession>T1L396</accession>
<evidence type="ECO:0000256" key="1">
    <source>
        <dbReference type="SAM" id="Phobius"/>
    </source>
</evidence>
<keyword evidence="4" id="KW-1185">Reference proteome</keyword>
<feature type="signal peptide" evidence="2">
    <location>
        <begin position="1"/>
        <end position="20"/>
    </location>
</feature>
<keyword evidence="1" id="KW-0812">Transmembrane</keyword>
<evidence type="ECO:0000256" key="2">
    <source>
        <dbReference type="SAM" id="SignalP"/>
    </source>
</evidence>
<keyword evidence="1" id="KW-0472">Membrane</keyword>
<evidence type="ECO:0000313" key="4">
    <source>
        <dbReference type="Proteomes" id="UP000015104"/>
    </source>
</evidence>
<sequence>MLSALLYGLTIIPALLSVSGYDPFGGSGLIPLALPVLIGAFAGRRRKRSLPNDYIQLERLTIDVDKVKTLISTLESPFGVKVTSGNNLCSKFKLCRGIESIRRSVIKFLRHLFLNQVKRLSSVDVQHIQALPKIPNS</sequence>